<dbReference type="PANTHER" id="PTHR30298">
    <property type="entry name" value="H REPEAT-ASSOCIATED PREDICTED TRANSPOSASE"/>
    <property type="match status" value="1"/>
</dbReference>
<protein>
    <submittedName>
        <fullName evidence="1">ISAs1 family transposase</fullName>
    </submittedName>
</protein>
<evidence type="ECO:0000313" key="1">
    <source>
        <dbReference type="EMBL" id="PMC11295.1"/>
    </source>
</evidence>
<feature type="non-terminal residue" evidence="1">
    <location>
        <position position="1"/>
    </location>
</feature>
<dbReference type="AlphaFoldDB" id="A0A2N6Q8F9"/>
<dbReference type="Proteomes" id="UP000235661">
    <property type="component" value="Unassembled WGS sequence"/>
</dbReference>
<name>A0A2N6Q8F9_9BACT</name>
<evidence type="ECO:0000313" key="2">
    <source>
        <dbReference type="Proteomes" id="UP000235661"/>
    </source>
</evidence>
<accession>A0A2N6Q8F9</accession>
<comment type="caution">
    <text evidence="1">The sequence shown here is derived from an EMBL/GenBank/DDBJ whole genome shotgun (WGS) entry which is preliminary data.</text>
</comment>
<sequence>RSYRVFDGTDLVANKKKWNGNLTIIEYECETVKKSTGSCTTEKRLYVTSLPANTPRLGTLVRNHWSIESMHWGLDRNLLQDKIKRKSARAARNLDTIQRIVYSVFSIWRGRRKKKSDKRKGMAELMRHISLCFTKLLHFLYQK</sequence>
<proteinExistence type="predicted"/>
<organism evidence="1 2">
    <name type="scientific">Hoylesella timonensis</name>
    <dbReference type="NCBI Taxonomy" id="386414"/>
    <lineage>
        <taxon>Bacteria</taxon>
        <taxon>Pseudomonadati</taxon>
        <taxon>Bacteroidota</taxon>
        <taxon>Bacteroidia</taxon>
        <taxon>Bacteroidales</taxon>
        <taxon>Prevotellaceae</taxon>
        <taxon>Hoylesella</taxon>
    </lineage>
</organism>
<gene>
    <name evidence="1" type="ORF">CJ232_00650</name>
</gene>
<dbReference type="EMBL" id="PNGI01000001">
    <property type="protein sequence ID" value="PMC11295.1"/>
    <property type="molecule type" value="Genomic_DNA"/>
</dbReference>
<dbReference type="PANTHER" id="PTHR30298:SF0">
    <property type="entry name" value="PROTEIN YBFL-RELATED"/>
    <property type="match status" value="1"/>
</dbReference>
<dbReference type="InterPro" id="IPR051698">
    <property type="entry name" value="Transposase_11-like"/>
</dbReference>
<reference evidence="1 2" key="1">
    <citation type="submission" date="2017-09" db="EMBL/GenBank/DDBJ databases">
        <title>Bacterial strain isolated from the female urinary microbiota.</title>
        <authorList>
            <person name="Thomas-White K."/>
            <person name="Kumar N."/>
            <person name="Forster S."/>
            <person name="Putonti C."/>
            <person name="Lawley T."/>
            <person name="Wolfe A.J."/>
        </authorList>
    </citation>
    <scope>NUCLEOTIDE SEQUENCE [LARGE SCALE GENOMIC DNA]</scope>
    <source>
        <strain evidence="1 2">UMB0818</strain>
    </source>
</reference>